<feature type="compositionally biased region" description="Basic and acidic residues" evidence="1">
    <location>
        <begin position="189"/>
        <end position="205"/>
    </location>
</feature>
<protein>
    <submittedName>
        <fullName evidence="2">Uncharacterized protein</fullName>
    </submittedName>
</protein>
<feature type="region of interest" description="Disordered" evidence="1">
    <location>
        <begin position="17"/>
        <end position="99"/>
    </location>
</feature>
<dbReference type="Proteomes" id="UP001225378">
    <property type="component" value="Chromosome"/>
</dbReference>
<evidence type="ECO:0000313" key="3">
    <source>
        <dbReference type="Proteomes" id="UP001225378"/>
    </source>
</evidence>
<feature type="compositionally biased region" description="Low complexity" evidence="1">
    <location>
        <begin position="33"/>
        <end position="51"/>
    </location>
</feature>
<dbReference type="KEGG" id="mech:Q9L42_007905"/>
<gene>
    <name evidence="2" type="ORF">Q9L42_007905</name>
</gene>
<evidence type="ECO:0000256" key="1">
    <source>
        <dbReference type="SAM" id="MobiDB-lite"/>
    </source>
</evidence>
<reference evidence="2 3" key="1">
    <citation type="journal article" date="2024" name="Microbiology">
        <title>Methylomarinum rosea sp. nov., a novel halophilic methanotrophic bacterium from the hypersaline Lake Elton.</title>
        <authorList>
            <person name="Suleimanov R.Z."/>
            <person name="Oshkin I.Y."/>
            <person name="Danilova O.V."/>
            <person name="Suzina N.E."/>
            <person name="Dedysh S.N."/>
        </authorList>
    </citation>
    <scope>NUCLEOTIDE SEQUENCE [LARGE SCALE GENOMIC DNA]</scope>
    <source>
        <strain evidence="2 3">Ch1-1</strain>
    </source>
</reference>
<organism evidence="2 3">
    <name type="scientific">Methylomarinum roseum</name>
    <dbReference type="NCBI Taxonomy" id="3067653"/>
    <lineage>
        <taxon>Bacteria</taxon>
        <taxon>Pseudomonadati</taxon>
        <taxon>Pseudomonadota</taxon>
        <taxon>Gammaproteobacteria</taxon>
        <taxon>Methylococcales</taxon>
        <taxon>Methylococcaceae</taxon>
        <taxon>Methylomarinum</taxon>
    </lineage>
</organism>
<feature type="region of interest" description="Disordered" evidence="1">
    <location>
        <begin position="138"/>
        <end position="234"/>
    </location>
</feature>
<dbReference type="EMBL" id="CP157743">
    <property type="protein sequence ID" value="XBS22036.1"/>
    <property type="molecule type" value="Genomic_DNA"/>
</dbReference>
<accession>A0AAU7NYD2</accession>
<keyword evidence="3" id="KW-1185">Reference proteome</keyword>
<proteinExistence type="predicted"/>
<sequence length="300" mass="32763">MAKNFIDKILSLTGIKLPDANGYYDPSVYRQEPSQTTEATSAQTTPSPAETEGLSSVEKYLRKKNGVDTSPQTEEPTGVEKYLSHKKQPEVAESAETTEELTGVAKYLAQKQLEAQQKAEAEAAAWAQMTGVARYLAKLEGRPPSTTRPDTTAVKKTTELTGVDKYLAKSSRTLAEKPQAKPEAQPKPIEAESVSKAEITEDKAASVKTTESDSETSPEAKAETKKRSVTPAKKTSAKIIDLAEHAVRCQAATQKGSQCRRKSGLEVLEKTIDKQKYKFAVCSQHHNDAFTPFAQLLKND</sequence>
<dbReference type="AlphaFoldDB" id="A0AAU7NYD2"/>
<evidence type="ECO:0000313" key="2">
    <source>
        <dbReference type="EMBL" id="XBS22036.1"/>
    </source>
</evidence>
<dbReference type="RefSeq" id="WP_349432557.1">
    <property type="nucleotide sequence ID" value="NZ_CP157743.1"/>
</dbReference>
<name>A0AAU7NYD2_9GAMM</name>